<dbReference type="Pfam" id="PF04205">
    <property type="entry name" value="FMN_bind"/>
    <property type="match status" value="1"/>
</dbReference>
<name>A0A2N1PHR5_9BACT</name>
<dbReference type="EC" id="7.-.-.-" evidence="6"/>
<gene>
    <name evidence="6" type="primary">rnfG</name>
    <name evidence="9" type="ORF">CVV64_21155</name>
</gene>
<comment type="similarity">
    <text evidence="6">Belongs to the RnfG family.</text>
</comment>
<comment type="cofactor">
    <cofactor evidence="6">
        <name>FMN</name>
        <dbReference type="ChEBI" id="CHEBI:58210"/>
    </cofactor>
</comment>
<evidence type="ECO:0000256" key="4">
    <source>
        <dbReference type="ARBA" id="ARBA00022643"/>
    </source>
</evidence>
<dbReference type="PIRSF" id="PIRSF006091">
    <property type="entry name" value="E_trnsport_RnfG"/>
    <property type="match status" value="1"/>
</dbReference>
<dbReference type="GO" id="GO:0022900">
    <property type="term" value="P:electron transport chain"/>
    <property type="evidence" value="ECO:0007669"/>
    <property type="project" value="UniProtKB-UniRule"/>
</dbReference>
<dbReference type="GO" id="GO:0009055">
    <property type="term" value="F:electron transfer activity"/>
    <property type="evidence" value="ECO:0007669"/>
    <property type="project" value="InterPro"/>
</dbReference>
<comment type="function">
    <text evidence="6">Part of a membrane-bound complex that couples electron transfer with translocation of ions across the membrane.</text>
</comment>
<keyword evidence="3 6" id="KW-0285">Flavoprotein</keyword>
<feature type="transmembrane region" description="Helical" evidence="7">
    <location>
        <begin position="12"/>
        <end position="36"/>
    </location>
</feature>
<dbReference type="PANTHER" id="PTHR36118">
    <property type="entry name" value="ION-TRANSLOCATING OXIDOREDUCTASE COMPLEX SUBUNIT G"/>
    <property type="match status" value="1"/>
</dbReference>
<evidence type="ECO:0000256" key="3">
    <source>
        <dbReference type="ARBA" id="ARBA00022630"/>
    </source>
</evidence>
<reference evidence="9 10" key="1">
    <citation type="journal article" date="2017" name="ISME J.">
        <title>Potential for microbial H2 and metal transformations associated with novel bacteria and archaea in deep terrestrial subsurface sediments.</title>
        <authorList>
            <person name="Hernsdorf A.W."/>
            <person name="Amano Y."/>
            <person name="Miyakawa K."/>
            <person name="Ise K."/>
            <person name="Suzuki Y."/>
            <person name="Anantharaman K."/>
            <person name="Probst A."/>
            <person name="Burstein D."/>
            <person name="Thomas B.C."/>
            <person name="Banfield J.F."/>
        </authorList>
    </citation>
    <scope>NUCLEOTIDE SEQUENCE [LARGE SCALE GENOMIC DNA]</scope>
    <source>
        <strain evidence="9">HGW-Wallbacteria-1</strain>
    </source>
</reference>
<comment type="subcellular location">
    <subcellularLocation>
        <location evidence="6">Cell membrane</location>
        <topology evidence="6">Single-pass membrane protein</topology>
    </subcellularLocation>
</comment>
<dbReference type="AlphaFoldDB" id="A0A2N1PHR5"/>
<proteinExistence type="inferred from homology"/>
<keyword evidence="6 7" id="KW-0812">Transmembrane</keyword>
<evidence type="ECO:0000256" key="5">
    <source>
        <dbReference type="ARBA" id="ARBA00022982"/>
    </source>
</evidence>
<dbReference type="PANTHER" id="PTHR36118:SF1">
    <property type="entry name" value="ION-TRANSLOCATING OXIDOREDUCTASE COMPLEX SUBUNIT G"/>
    <property type="match status" value="1"/>
</dbReference>
<evidence type="ECO:0000256" key="1">
    <source>
        <dbReference type="ARBA" id="ARBA00022448"/>
    </source>
</evidence>
<feature type="domain" description="FMN-binding" evidence="8">
    <location>
        <begin position="92"/>
        <end position="180"/>
    </location>
</feature>
<dbReference type="SMART" id="SM00900">
    <property type="entry name" value="FMN_bind"/>
    <property type="match status" value="1"/>
</dbReference>
<accession>A0A2N1PHR5</accession>
<evidence type="ECO:0000313" key="10">
    <source>
        <dbReference type="Proteomes" id="UP000233256"/>
    </source>
</evidence>
<evidence type="ECO:0000256" key="6">
    <source>
        <dbReference type="HAMAP-Rule" id="MF_00479"/>
    </source>
</evidence>
<dbReference type="GO" id="GO:0010181">
    <property type="term" value="F:FMN binding"/>
    <property type="evidence" value="ECO:0007669"/>
    <property type="project" value="InterPro"/>
</dbReference>
<keyword evidence="2 6" id="KW-0597">Phosphoprotein</keyword>
<keyword evidence="6 7" id="KW-1133">Transmembrane helix</keyword>
<dbReference type="GO" id="GO:0005886">
    <property type="term" value="C:plasma membrane"/>
    <property type="evidence" value="ECO:0007669"/>
    <property type="project" value="UniProtKB-SubCell"/>
</dbReference>
<evidence type="ECO:0000256" key="7">
    <source>
        <dbReference type="SAM" id="Phobius"/>
    </source>
</evidence>
<keyword evidence="4 6" id="KW-0288">FMN</keyword>
<evidence type="ECO:0000259" key="8">
    <source>
        <dbReference type="SMART" id="SM00900"/>
    </source>
</evidence>
<evidence type="ECO:0000313" key="9">
    <source>
        <dbReference type="EMBL" id="PKK87891.1"/>
    </source>
</evidence>
<dbReference type="Proteomes" id="UP000233256">
    <property type="component" value="Unassembled WGS sequence"/>
</dbReference>
<evidence type="ECO:0000256" key="2">
    <source>
        <dbReference type="ARBA" id="ARBA00022553"/>
    </source>
</evidence>
<feature type="modified residue" description="FMN phosphoryl threonine" evidence="6">
    <location>
        <position position="163"/>
    </location>
</feature>
<dbReference type="EMBL" id="PGXC01000089">
    <property type="protein sequence ID" value="PKK87891.1"/>
    <property type="molecule type" value="Genomic_DNA"/>
</dbReference>
<keyword evidence="6" id="KW-1278">Translocase</keyword>
<dbReference type="InterPro" id="IPR010209">
    <property type="entry name" value="Ion_transpt_RnfG/RsxG"/>
</dbReference>
<organism evidence="9 10">
    <name type="scientific">Candidatus Wallbacteria bacterium HGW-Wallbacteria-1</name>
    <dbReference type="NCBI Taxonomy" id="2013854"/>
    <lineage>
        <taxon>Bacteria</taxon>
        <taxon>Candidatus Walliibacteriota</taxon>
    </lineage>
</organism>
<protein>
    <recommendedName>
        <fullName evidence="6">Ion-translocating oxidoreductase complex subunit G</fullName>
        <ecNumber evidence="6">7.-.-.-</ecNumber>
    </recommendedName>
    <alternativeName>
        <fullName evidence="6">Rnf electron transport complex subunit G</fullName>
    </alternativeName>
</protein>
<keyword evidence="1 6" id="KW-0813">Transport</keyword>
<comment type="subunit">
    <text evidence="6">The complex is composed of six subunits: RnfA, RnfB, RnfC, RnfD, RnfE and RnfG.</text>
</comment>
<dbReference type="HAMAP" id="MF_00479">
    <property type="entry name" value="RsxG_RnfG"/>
    <property type="match status" value="1"/>
</dbReference>
<comment type="caution">
    <text evidence="9">The sequence shown here is derived from an EMBL/GenBank/DDBJ whole genome shotgun (WGS) entry which is preliminary data.</text>
</comment>
<dbReference type="InterPro" id="IPR007329">
    <property type="entry name" value="FMN-bd"/>
</dbReference>
<keyword evidence="5 6" id="KW-0249">Electron transport</keyword>
<keyword evidence="6" id="KW-1003">Cell membrane</keyword>
<keyword evidence="6 7" id="KW-0472">Membrane</keyword>
<sequence>MTEEHMTKHYSIFQIAINLAIACFISGAIIAVTYYFTAPITRQNTENTKTEMMQELVADSDKFIPVEGKTDWFIANKNGAAIAYVIPEDTKGYGGTIKMLVAISPEGQEIDYQILSANETPGLGDSVAKDEFKKQFHGKTAEAMVVTKDPANTENIQAITGATISSRAVTAGVKAAETAVMEYLEAQN</sequence>